<evidence type="ECO:0000256" key="5">
    <source>
        <dbReference type="SAM" id="MobiDB-lite"/>
    </source>
</evidence>
<accession>A0A0C3L335</accession>
<feature type="region of interest" description="Disordered" evidence="5">
    <location>
        <begin position="1"/>
        <end position="62"/>
    </location>
</feature>
<evidence type="ECO:0000256" key="1">
    <source>
        <dbReference type="ARBA" id="ARBA00004173"/>
    </source>
</evidence>
<keyword evidence="2" id="KW-0547">Nucleotide-binding</keyword>
<feature type="compositionally biased region" description="Basic and acidic residues" evidence="5">
    <location>
        <begin position="1024"/>
        <end position="1040"/>
    </location>
</feature>
<dbReference type="AlphaFoldDB" id="A0A0C3L335"/>
<keyword evidence="4" id="KW-0496">Mitochondrion</keyword>
<evidence type="ECO:0000259" key="6">
    <source>
        <dbReference type="SMART" id="SM00382"/>
    </source>
</evidence>
<dbReference type="GO" id="GO:0016887">
    <property type="term" value="F:ATP hydrolysis activity"/>
    <property type="evidence" value="ECO:0007669"/>
    <property type="project" value="InterPro"/>
</dbReference>
<feature type="compositionally biased region" description="Low complexity" evidence="5">
    <location>
        <begin position="18"/>
        <end position="42"/>
    </location>
</feature>
<dbReference type="GO" id="GO:0005524">
    <property type="term" value="F:ATP binding"/>
    <property type="evidence" value="ECO:0007669"/>
    <property type="project" value="UniProtKB-KW"/>
</dbReference>
<dbReference type="InterPro" id="IPR003959">
    <property type="entry name" value="ATPase_AAA_core"/>
</dbReference>
<feature type="compositionally biased region" description="Polar residues" evidence="5">
    <location>
        <begin position="448"/>
        <end position="468"/>
    </location>
</feature>
<keyword evidence="8" id="KW-1185">Reference proteome</keyword>
<organism evidence="7 8">
    <name type="scientific">Tulasnella calospora MUT 4182</name>
    <dbReference type="NCBI Taxonomy" id="1051891"/>
    <lineage>
        <taxon>Eukaryota</taxon>
        <taxon>Fungi</taxon>
        <taxon>Dikarya</taxon>
        <taxon>Basidiomycota</taxon>
        <taxon>Agaricomycotina</taxon>
        <taxon>Agaricomycetes</taxon>
        <taxon>Cantharellales</taxon>
        <taxon>Tulasnellaceae</taxon>
        <taxon>Tulasnella</taxon>
    </lineage>
</organism>
<dbReference type="PANTHER" id="PTHR45644:SF56">
    <property type="entry name" value="AAA ATPASE, PUTATIVE (AFU_ORTHOLOGUE AFUA_2G12920)-RELATED"/>
    <property type="match status" value="1"/>
</dbReference>
<feature type="region of interest" description="Disordered" evidence="5">
    <location>
        <begin position="294"/>
        <end position="316"/>
    </location>
</feature>
<feature type="compositionally biased region" description="Low complexity" evidence="5">
    <location>
        <begin position="162"/>
        <end position="177"/>
    </location>
</feature>
<dbReference type="Gene3D" id="3.40.50.300">
    <property type="entry name" value="P-loop containing nucleotide triphosphate hydrolases"/>
    <property type="match status" value="1"/>
</dbReference>
<feature type="compositionally biased region" description="Basic residues" evidence="5">
    <location>
        <begin position="1"/>
        <end position="11"/>
    </location>
</feature>
<evidence type="ECO:0000256" key="3">
    <source>
        <dbReference type="ARBA" id="ARBA00022840"/>
    </source>
</evidence>
<feature type="compositionally biased region" description="Basic and acidic residues" evidence="5">
    <location>
        <begin position="469"/>
        <end position="491"/>
    </location>
</feature>
<dbReference type="SMART" id="SM00382">
    <property type="entry name" value="AAA"/>
    <property type="match status" value="1"/>
</dbReference>
<dbReference type="SUPFAM" id="SSF52540">
    <property type="entry name" value="P-loop containing nucleoside triphosphate hydrolases"/>
    <property type="match status" value="1"/>
</dbReference>
<feature type="region of interest" description="Disordered" evidence="5">
    <location>
        <begin position="1020"/>
        <end position="1040"/>
    </location>
</feature>
<dbReference type="Pfam" id="PF00004">
    <property type="entry name" value="AAA"/>
    <property type="match status" value="1"/>
</dbReference>
<dbReference type="EMBL" id="KN822998">
    <property type="protein sequence ID" value="KIO28158.1"/>
    <property type="molecule type" value="Genomic_DNA"/>
</dbReference>
<sequence length="1040" mass="114684">MRSQAARRLRLAKQQSIPRPTLSSRYSSSSRQLQPRRSPDSPNILKADIDAARTPIPEDATPSEILELVTRRIREVSDLRKRDSPIAKLEGSQTSKGGPPPEPGSEGDSAPARRPKTRRVRLLADKEKEPELELPPRPTLHSDLISKIWRASPQSSGPPADGEPSTSSPASHSESGGNESFALGEGIDPKLPPSYILDEVEQKLRVILHPHAQKNGLRKPEDVESRSHQSVVEPTLALFCPIEGGNHVIDATVQELARRVDADITVLDAVQLAAGLNGAYGEASSAFQFSPNPLHSAPVAKDSPANNGPTDEEGSPAFQMMSAPSLSIQMPAISLGPFGDGMMLRPSRGSSMSKRRTDRTKMRYFFDALLHAPSAPPEEGERRSYSRTRLIYIRDFEFLAASGASWYPQLLRSIQQLRQGNDPSGDVVNQVAVVFGLSPALVMYRQPDSTSPATAALSSHQQTNPTPSEQDHGKLNEPDRALRSTDEEEGAKLRERGIKSWLKDWDHYGEEAIRDELPWFDPFNIEAASRGGNLAKTFGGVGDGVRVMGSIPNMPDLRDQISRMIRAVRGDPPAAESSEDDDSQYFSVSAVMPTVRQPELEASERLHRRKEINQLSFRMVLRNMGGIVPGQVDEYVLPKRIYSKDTTAADELEKVEGDFESTDLTQLMFSEWESSLIDRETLREVAVRALGQSMATRVAEVPMKSEGSTLNDSAEEGTSGLTTVTWSGVALAWRQWFLHERQRKEWIAHQRRKSAPNKESRTGDQDPTDDAGPEIDEVIERVKSDPSLDTHEKRLLSCIVDTTTVPTTFANVHLPVKTVDAIRTMVSLPLLYPKAFSEGILKSHSMTGALLLGPPGVGKTLLARAVARESGARMLMVKPSDVMDMYVGEGEKLVKSVFSLARRLSPCVIFLDEVDALLASRISSRESGSAIAHRSVITEFMQEMDGLRTNKSQGSVIVIGATNRPFDLDDAVLRRLPRRLLIDLPGEKERLEILKIHLRDETLAPDVDLAVLAEQTEMYSGSDLKSRRNSMTEETEKGKP</sequence>
<dbReference type="InterPro" id="IPR027417">
    <property type="entry name" value="P-loop_NTPase"/>
</dbReference>
<feature type="compositionally biased region" description="Basic and acidic residues" evidence="5">
    <location>
        <begin position="74"/>
        <end position="85"/>
    </location>
</feature>
<dbReference type="InterPro" id="IPR003593">
    <property type="entry name" value="AAA+_ATPase"/>
</dbReference>
<proteinExistence type="predicted"/>
<name>A0A0C3L335_9AGAM</name>
<reference evidence="8" key="2">
    <citation type="submission" date="2015-01" db="EMBL/GenBank/DDBJ databases">
        <title>Evolutionary Origins and Diversification of the Mycorrhizal Mutualists.</title>
        <authorList>
            <consortium name="DOE Joint Genome Institute"/>
            <consortium name="Mycorrhizal Genomics Consortium"/>
            <person name="Kohler A."/>
            <person name="Kuo A."/>
            <person name="Nagy L.G."/>
            <person name="Floudas D."/>
            <person name="Copeland A."/>
            <person name="Barry K.W."/>
            <person name="Cichocki N."/>
            <person name="Veneault-Fourrey C."/>
            <person name="LaButti K."/>
            <person name="Lindquist E.A."/>
            <person name="Lipzen A."/>
            <person name="Lundell T."/>
            <person name="Morin E."/>
            <person name="Murat C."/>
            <person name="Riley R."/>
            <person name="Ohm R."/>
            <person name="Sun H."/>
            <person name="Tunlid A."/>
            <person name="Henrissat B."/>
            <person name="Grigoriev I.V."/>
            <person name="Hibbett D.S."/>
            <person name="Martin F."/>
        </authorList>
    </citation>
    <scope>NUCLEOTIDE SEQUENCE [LARGE SCALE GENOMIC DNA]</scope>
    <source>
        <strain evidence="8">MUT 4182</strain>
    </source>
</reference>
<dbReference type="GO" id="GO:0005741">
    <property type="term" value="C:mitochondrial outer membrane"/>
    <property type="evidence" value="ECO:0007669"/>
    <property type="project" value="TreeGrafter"/>
</dbReference>
<comment type="subcellular location">
    <subcellularLocation>
        <location evidence="1">Mitochondrion</location>
    </subcellularLocation>
</comment>
<dbReference type="InterPro" id="IPR003960">
    <property type="entry name" value="ATPase_AAA_CS"/>
</dbReference>
<evidence type="ECO:0000313" key="7">
    <source>
        <dbReference type="EMBL" id="KIO28158.1"/>
    </source>
</evidence>
<evidence type="ECO:0000256" key="4">
    <source>
        <dbReference type="ARBA" id="ARBA00023128"/>
    </source>
</evidence>
<dbReference type="PROSITE" id="PS00674">
    <property type="entry name" value="AAA"/>
    <property type="match status" value="1"/>
</dbReference>
<dbReference type="Proteomes" id="UP000054248">
    <property type="component" value="Unassembled WGS sequence"/>
</dbReference>
<reference evidence="7 8" key="1">
    <citation type="submission" date="2014-04" db="EMBL/GenBank/DDBJ databases">
        <authorList>
            <consortium name="DOE Joint Genome Institute"/>
            <person name="Kuo A."/>
            <person name="Girlanda M."/>
            <person name="Perotto S."/>
            <person name="Kohler A."/>
            <person name="Nagy L.G."/>
            <person name="Floudas D."/>
            <person name="Copeland A."/>
            <person name="Barry K.W."/>
            <person name="Cichocki N."/>
            <person name="Veneault-Fourrey C."/>
            <person name="LaButti K."/>
            <person name="Lindquist E.A."/>
            <person name="Lipzen A."/>
            <person name="Lundell T."/>
            <person name="Morin E."/>
            <person name="Murat C."/>
            <person name="Sun H."/>
            <person name="Tunlid A."/>
            <person name="Henrissat B."/>
            <person name="Grigoriev I.V."/>
            <person name="Hibbett D.S."/>
            <person name="Martin F."/>
            <person name="Nordberg H.P."/>
            <person name="Cantor M.N."/>
            <person name="Hua S.X."/>
        </authorList>
    </citation>
    <scope>NUCLEOTIDE SEQUENCE [LARGE SCALE GENOMIC DNA]</scope>
    <source>
        <strain evidence="7 8">MUT 4182</strain>
    </source>
</reference>
<dbReference type="STRING" id="1051891.A0A0C3L335"/>
<feature type="domain" description="AAA+ ATPase" evidence="6">
    <location>
        <begin position="845"/>
        <end position="986"/>
    </location>
</feature>
<feature type="region of interest" description="Disordered" evidence="5">
    <location>
        <begin position="74"/>
        <end position="187"/>
    </location>
</feature>
<protein>
    <recommendedName>
        <fullName evidence="6">AAA+ ATPase domain-containing protein</fullName>
    </recommendedName>
</protein>
<feature type="compositionally biased region" description="Basic and acidic residues" evidence="5">
    <location>
        <begin position="122"/>
        <end position="131"/>
    </location>
</feature>
<feature type="region of interest" description="Disordered" evidence="5">
    <location>
        <begin position="748"/>
        <end position="774"/>
    </location>
</feature>
<keyword evidence="3" id="KW-0067">ATP-binding</keyword>
<evidence type="ECO:0000313" key="8">
    <source>
        <dbReference type="Proteomes" id="UP000054248"/>
    </source>
</evidence>
<dbReference type="Gene3D" id="1.10.8.60">
    <property type="match status" value="1"/>
</dbReference>
<dbReference type="HOGENOM" id="CLU_292751_0_0_1"/>
<gene>
    <name evidence="7" type="ORF">M407DRAFT_231109</name>
</gene>
<feature type="region of interest" description="Disordered" evidence="5">
    <location>
        <begin position="448"/>
        <end position="491"/>
    </location>
</feature>
<dbReference type="InterPro" id="IPR051701">
    <property type="entry name" value="Mito_OM_Translocase_MSP1"/>
</dbReference>
<dbReference type="PANTHER" id="PTHR45644">
    <property type="entry name" value="AAA ATPASE, PUTATIVE (AFU_ORTHOLOGUE AFUA_2G12920)-RELATED-RELATED"/>
    <property type="match status" value="1"/>
</dbReference>
<evidence type="ECO:0000256" key="2">
    <source>
        <dbReference type="ARBA" id="ARBA00022741"/>
    </source>
</evidence>
<dbReference type="OrthoDB" id="39734at2759"/>